<protein>
    <submittedName>
        <fullName evidence="9">VAMP-associated protein</fullName>
    </submittedName>
</protein>
<dbReference type="GO" id="GO:0007009">
    <property type="term" value="P:plasma membrane organization"/>
    <property type="evidence" value="ECO:0007669"/>
    <property type="project" value="UniProtKB-ARBA"/>
</dbReference>
<evidence type="ECO:0000256" key="5">
    <source>
        <dbReference type="ARBA" id="ARBA00023136"/>
    </source>
</evidence>
<dbReference type="InterPro" id="IPR016763">
    <property type="entry name" value="VAP"/>
</dbReference>
<dbReference type="GO" id="GO:0061709">
    <property type="term" value="P:reticulophagy"/>
    <property type="evidence" value="ECO:0007669"/>
    <property type="project" value="UniProtKB-ARBA"/>
</dbReference>
<dbReference type="EMBL" id="KN882065">
    <property type="protein sequence ID" value="KIY44753.1"/>
    <property type="molecule type" value="Genomic_DNA"/>
</dbReference>
<dbReference type="GO" id="GO:0140506">
    <property type="term" value="F:endoplasmic reticulum-autophagosome adaptor activity"/>
    <property type="evidence" value="ECO:0007669"/>
    <property type="project" value="UniProtKB-ARBA"/>
</dbReference>
<dbReference type="InterPro" id="IPR000535">
    <property type="entry name" value="MSP_dom"/>
</dbReference>
<dbReference type="GO" id="GO:0051685">
    <property type="term" value="P:maintenance of ER location"/>
    <property type="evidence" value="ECO:0007669"/>
    <property type="project" value="UniProtKB-ARBA"/>
</dbReference>
<evidence type="ECO:0000256" key="2">
    <source>
        <dbReference type="ARBA" id="ARBA00008932"/>
    </source>
</evidence>
<dbReference type="SUPFAM" id="SSF49354">
    <property type="entry name" value="PapD-like"/>
    <property type="match status" value="1"/>
</dbReference>
<dbReference type="GO" id="GO:0061817">
    <property type="term" value="P:endoplasmic reticulum-plasma membrane tethering"/>
    <property type="evidence" value="ECO:0007669"/>
    <property type="project" value="UniProtKB-ARBA"/>
</dbReference>
<dbReference type="GO" id="GO:0160219">
    <property type="term" value="C:cortical endoplasmic reticulum membrane"/>
    <property type="evidence" value="ECO:0007669"/>
    <property type="project" value="UniProtKB-ARBA"/>
</dbReference>
<dbReference type="GO" id="GO:0001786">
    <property type="term" value="F:phosphatidylserine binding"/>
    <property type="evidence" value="ECO:0007669"/>
    <property type="project" value="UniProtKB-ARBA"/>
</dbReference>
<comment type="similarity">
    <text evidence="2">Belongs to the VAMP-associated protein (VAP) (TC 9.B.17) family.</text>
</comment>
<name>A0A0D7A1Q3_9AGAR</name>
<dbReference type="InterPro" id="IPR008962">
    <property type="entry name" value="PapD-like_sf"/>
</dbReference>
<keyword evidence="10" id="KW-1185">Reference proteome</keyword>
<dbReference type="AlphaFoldDB" id="A0A0D7A1Q3"/>
<dbReference type="PIRSF" id="PIRSF019693">
    <property type="entry name" value="VAMP-associated"/>
    <property type="match status" value="1"/>
</dbReference>
<dbReference type="GO" id="GO:0090158">
    <property type="term" value="P:endoplasmic reticulum membrane organization"/>
    <property type="evidence" value="ECO:0007669"/>
    <property type="project" value="TreeGrafter"/>
</dbReference>
<dbReference type="PROSITE" id="PS50202">
    <property type="entry name" value="MSP"/>
    <property type="match status" value="1"/>
</dbReference>
<gene>
    <name evidence="9" type="ORF">FISHEDRAFT_50778</name>
</gene>
<dbReference type="Pfam" id="PF00635">
    <property type="entry name" value="Motile_Sperm"/>
    <property type="match status" value="1"/>
</dbReference>
<evidence type="ECO:0000256" key="4">
    <source>
        <dbReference type="ARBA" id="ARBA00022989"/>
    </source>
</evidence>
<dbReference type="GO" id="GO:0160214">
    <property type="term" value="F:endoplasmic reticulum-plasma membrane adaptor activity"/>
    <property type="evidence" value="ECO:0007669"/>
    <property type="project" value="UniProtKB-ARBA"/>
</dbReference>
<dbReference type="PANTHER" id="PTHR10809:SF6">
    <property type="entry name" value="AT11025P-RELATED"/>
    <property type="match status" value="1"/>
</dbReference>
<dbReference type="Proteomes" id="UP000054144">
    <property type="component" value="Unassembled WGS sequence"/>
</dbReference>
<dbReference type="GO" id="GO:1902647">
    <property type="term" value="P:negative regulation of 1-phosphatidyl-1D-myo-inositol 4,5-bisphosphate biosynthetic process"/>
    <property type="evidence" value="ECO:0007669"/>
    <property type="project" value="UniProtKB-ARBA"/>
</dbReference>
<proteinExistence type="inferred from homology"/>
<evidence type="ECO:0000259" key="8">
    <source>
        <dbReference type="PROSITE" id="PS50202"/>
    </source>
</evidence>
<dbReference type="FunFam" id="2.60.40.10:FF:000813">
    <property type="entry name" value="Vesicle-associated protein 1-1"/>
    <property type="match status" value="1"/>
</dbReference>
<dbReference type="InterPro" id="IPR013783">
    <property type="entry name" value="Ig-like_fold"/>
</dbReference>
<dbReference type="Gene3D" id="2.60.40.10">
    <property type="entry name" value="Immunoglobulins"/>
    <property type="match status" value="1"/>
</dbReference>
<dbReference type="GO" id="GO:0005886">
    <property type="term" value="C:plasma membrane"/>
    <property type="evidence" value="ECO:0007669"/>
    <property type="project" value="TreeGrafter"/>
</dbReference>
<dbReference type="PANTHER" id="PTHR10809">
    <property type="entry name" value="VESICLE-ASSOCIATED MEMBRANE PROTEIN-ASSOCIATED PROTEIN"/>
    <property type="match status" value="1"/>
</dbReference>
<evidence type="ECO:0000256" key="1">
    <source>
        <dbReference type="ARBA" id="ARBA00004211"/>
    </source>
</evidence>
<reference evidence="9 10" key="1">
    <citation type="journal article" date="2015" name="Fungal Genet. Biol.">
        <title>Evolution of novel wood decay mechanisms in Agaricales revealed by the genome sequences of Fistulina hepatica and Cylindrobasidium torrendii.</title>
        <authorList>
            <person name="Floudas D."/>
            <person name="Held B.W."/>
            <person name="Riley R."/>
            <person name="Nagy L.G."/>
            <person name="Koehler G."/>
            <person name="Ransdell A.S."/>
            <person name="Younus H."/>
            <person name="Chow J."/>
            <person name="Chiniquy J."/>
            <person name="Lipzen A."/>
            <person name="Tritt A."/>
            <person name="Sun H."/>
            <person name="Haridas S."/>
            <person name="LaButti K."/>
            <person name="Ohm R.A."/>
            <person name="Kues U."/>
            <person name="Blanchette R.A."/>
            <person name="Grigoriev I.V."/>
            <person name="Minto R.E."/>
            <person name="Hibbett D.S."/>
        </authorList>
    </citation>
    <scope>NUCLEOTIDE SEQUENCE [LARGE SCALE GENOMIC DNA]</scope>
    <source>
        <strain evidence="9 10">ATCC 64428</strain>
    </source>
</reference>
<keyword evidence="3 7" id="KW-0812">Transmembrane</keyword>
<feature type="region of interest" description="Disordered" evidence="6">
    <location>
        <begin position="254"/>
        <end position="282"/>
    </location>
</feature>
<evidence type="ECO:0000256" key="3">
    <source>
        <dbReference type="ARBA" id="ARBA00022692"/>
    </source>
</evidence>
<keyword evidence="5 7" id="KW-0472">Membrane</keyword>
<comment type="subcellular location">
    <subcellularLocation>
        <location evidence="1">Membrane</location>
        <topology evidence="1">Single-pass type IV membrane protein</topology>
    </subcellularLocation>
</comment>
<evidence type="ECO:0000313" key="10">
    <source>
        <dbReference type="Proteomes" id="UP000054144"/>
    </source>
</evidence>
<feature type="transmembrane region" description="Helical" evidence="7">
    <location>
        <begin position="297"/>
        <end position="316"/>
    </location>
</feature>
<dbReference type="OrthoDB" id="264603at2759"/>
<keyword evidence="4 7" id="KW-1133">Transmembrane helix</keyword>
<dbReference type="GO" id="GO:0033149">
    <property type="term" value="F:FFAT motif binding"/>
    <property type="evidence" value="ECO:0007669"/>
    <property type="project" value="TreeGrafter"/>
</dbReference>
<accession>A0A0D7A1Q3</accession>
<evidence type="ECO:0000313" key="9">
    <source>
        <dbReference type="EMBL" id="KIY44753.1"/>
    </source>
</evidence>
<sequence length="317" mass="34750">MSVSLNPSNNLGFNRPLTQPRTRSLALTNHNDEPVAFKVKTTAPKLYCVRPNSGRVEPGETVEVQVMLQALREEPPTHAKCKDKFLIQSTLITPDKESMSLHDIWSSPEGTDESKIHQQKLRVNYLPPVGETVLEEDEGPMSNLTAQNVESHVTAPSEIPQQRATNGHHEVFGAEPENDILRATTPAADYTVAADEPTDVQPPVLVHVHPPPPSPPPPVPAPLPPVEDLSVPYAEALQEIERLRALLASVPSSETVPPTEVRRRPKRAMSDDGSTAFPETDVGTTMSDDYAFQQEGVPLNVVIVIAMAVFVTTYLFF</sequence>
<evidence type="ECO:0000256" key="6">
    <source>
        <dbReference type="SAM" id="MobiDB-lite"/>
    </source>
</evidence>
<feature type="domain" description="MSP" evidence="8">
    <location>
        <begin position="2"/>
        <end position="126"/>
    </location>
</feature>
<organism evidence="9 10">
    <name type="scientific">Fistulina hepatica ATCC 64428</name>
    <dbReference type="NCBI Taxonomy" id="1128425"/>
    <lineage>
        <taxon>Eukaryota</taxon>
        <taxon>Fungi</taxon>
        <taxon>Dikarya</taxon>
        <taxon>Basidiomycota</taxon>
        <taxon>Agaricomycotina</taxon>
        <taxon>Agaricomycetes</taxon>
        <taxon>Agaricomycetidae</taxon>
        <taxon>Agaricales</taxon>
        <taxon>Fistulinaceae</taxon>
        <taxon>Fistulina</taxon>
    </lineage>
</organism>
<evidence type="ECO:0000256" key="7">
    <source>
        <dbReference type="SAM" id="Phobius"/>
    </source>
</evidence>
<dbReference type="GO" id="GO:0035091">
    <property type="term" value="F:phosphatidylinositol binding"/>
    <property type="evidence" value="ECO:0007669"/>
    <property type="project" value="UniProtKB-ARBA"/>
</dbReference>